<dbReference type="InterPro" id="IPR052945">
    <property type="entry name" value="Mitotic_Regulator"/>
</dbReference>
<feature type="chain" id="PRO_5011990723" evidence="1">
    <location>
        <begin position="24"/>
        <end position="208"/>
    </location>
</feature>
<dbReference type="SUPFAM" id="SSF81901">
    <property type="entry name" value="HCP-like"/>
    <property type="match status" value="1"/>
</dbReference>
<evidence type="ECO:0000256" key="1">
    <source>
        <dbReference type="SAM" id="SignalP"/>
    </source>
</evidence>
<gene>
    <name evidence="2" type="ORF">B5D82_06430</name>
</gene>
<feature type="signal peptide" evidence="1">
    <location>
        <begin position="1"/>
        <end position="23"/>
    </location>
</feature>
<dbReference type="PANTHER" id="PTHR43628">
    <property type="entry name" value="ACTIVATOR OF C KINASE PROTEIN 1-RELATED"/>
    <property type="match status" value="1"/>
</dbReference>
<keyword evidence="1" id="KW-0732">Signal</keyword>
<dbReference type="PANTHER" id="PTHR43628:SF1">
    <property type="entry name" value="CHITIN SYNTHASE REGULATORY FACTOR 2-RELATED"/>
    <property type="match status" value="1"/>
</dbReference>
<dbReference type="OrthoDB" id="5599218at2"/>
<organism evidence="2 3">
    <name type="scientific">Cognaticolwellia beringensis</name>
    <dbReference type="NCBI Taxonomy" id="1967665"/>
    <lineage>
        <taxon>Bacteria</taxon>
        <taxon>Pseudomonadati</taxon>
        <taxon>Pseudomonadota</taxon>
        <taxon>Gammaproteobacteria</taxon>
        <taxon>Alteromonadales</taxon>
        <taxon>Colwelliaceae</taxon>
        <taxon>Cognaticolwellia</taxon>
    </lineage>
</organism>
<dbReference type="InterPro" id="IPR011990">
    <property type="entry name" value="TPR-like_helical_dom_sf"/>
</dbReference>
<sequence length="208" mass="23330">MQPMQKLLIAILFTFTQIISASAAELTAVQIYSDNVLLDLIKENKHLSQVVIDDCQLVQDIEARAVKSQMPSYQFLWGDMLAYGVCVKKDVPLGLHYMQASADQGLSEALEQMGRYYHVGKFVQVDINQALIFLKESAALNNLKAQLRLADLYLAGHGSPLDFPQLYTQLHQSVTDDKKEHKIIAQHLVKLAQKMPERVVNAASNGKY</sequence>
<name>A0A222GDH5_9GAMM</name>
<keyword evidence="3" id="KW-1185">Reference proteome</keyword>
<reference evidence="2 3" key="1">
    <citation type="submission" date="2017-08" db="EMBL/GenBank/DDBJ databases">
        <title>Complete genome of Colwellia sp. NB097-1, a psychrophile bacterium ioslated from Bering Sea.</title>
        <authorList>
            <person name="Chen X."/>
        </authorList>
    </citation>
    <scope>NUCLEOTIDE SEQUENCE [LARGE SCALE GENOMIC DNA]</scope>
    <source>
        <strain evidence="2 3">NB097-1</strain>
    </source>
</reference>
<dbReference type="SMART" id="SM00671">
    <property type="entry name" value="SEL1"/>
    <property type="match status" value="3"/>
</dbReference>
<dbReference type="Proteomes" id="UP000202259">
    <property type="component" value="Chromosome"/>
</dbReference>
<protein>
    <submittedName>
        <fullName evidence="2">Sel1 repeat family protein</fullName>
    </submittedName>
</protein>
<dbReference type="AlphaFoldDB" id="A0A222GDH5"/>
<dbReference type="Pfam" id="PF08238">
    <property type="entry name" value="Sel1"/>
    <property type="match status" value="3"/>
</dbReference>
<dbReference type="KEGG" id="cber:B5D82_06430"/>
<evidence type="ECO:0000313" key="3">
    <source>
        <dbReference type="Proteomes" id="UP000202259"/>
    </source>
</evidence>
<dbReference type="EMBL" id="CP020465">
    <property type="protein sequence ID" value="ASP49916.1"/>
    <property type="molecule type" value="Genomic_DNA"/>
</dbReference>
<dbReference type="Gene3D" id="1.25.40.10">
    <property type="entry name" value="Tetratricopeptide repeat domain"/>
    <property type="match status" value="1"/>
</dbReference>
<dbReference type="InterPro" id="IPR006597">
    <property type="entry name" value="Sel1-like"/>
</dbReference>
<proteinExistence type="predicted"/>
<accession>A0A222GDH5</accession>
<evidence type="ECO:0000313" key="2">
    <source>
        <dbReference type="EMBL" id="ASP49916.1"/>
    </source>
</evidence>